<dbReference type="SUPFAM" id="SSF48239">
    <property type="entry name" value="Terpenoid cyclases/Protein prenyltransferases"/>
    <property type="match status" value="1"/>
</dbReference>
<sequence length="542" mass="55299">MQTHTNPYLRAHRRAAAGSAATAPWRKLLAGIVSASLCLGMMPLAPAWGSDDASLPAQTTAEAASGASDAVGGDAPEAEETTPAAPDTPADGETAAPDSAGASEPASDAPAAETEAAPIAPAAPADAGATDTDNPAGADVPSPATPDQADEGTPGAANPGDSTAPTEAVDQYFPADKQASAKLLKKLVARFSADGDDGKLSAKTADAAIALNALGKGADIDVDALVKNFLKDEKSDAGLTLGQYGRYIMALTAGGIDCAKAQIDGKTRNLVVEMEKLSETTDPTLEDAVYLLPVYGNDKYRNISGVTPEGLIDLLLAAQDDDGFFWASEKADTYSIPLTSQALLALMPYAEDDDEVAAAVVSASEALYDAQLIDGSWPADGLALTGDVPATAYATTALVALGADPSKDLKTSNDSTPLGYLTAHADKALDGYADLDGMEKGAEPAASAAVLMALAANKGYADSKEAFDVYDVREVKRPATTTPSATPKTTTTTPSSAYKRTTAAKTIPQSGDELPWTMGFTAAAGAFALAAALIARRRIRQL</sequence>
<comment type="caution">
    <text evidence="3">The sequence shown here is derived from an EMBL/GenBank/DDBJ whole genome shotgun (WGS) entry which is preliminary data.</text>
</comment>
<evidence type="ECO:0008006" key="5">
    <source>
        <dbReference type="Google" id="ProtNLM"/>
    </source>
</evidence>
<protein>
    <recommendedName>
        <fullName evidence="5">Terpene cyclase/mutase family protein</fullName>
    </recommendedName>
</protein>
<dbReference type="InterPro" id="IPR008930">
    <property type="entry name" value="Terpenoid_cyclase/PrenylTrfase"/>
</dbReference>
<accession>A0A4S4G4W2</accession>
<dbReference type="Proteomes" id="UP000308978">
    <property type="component" value="Unassembled WGS sequence"/>
</dbReference>
<organism evidence="3 4">
    <name type="scientific">Adlercreutzia caecimuris</name>
    <dbReference type="NCBI Taxonomy" id="671266"/>
    <lineage>
        <taxon>Bacteria</taxon>
        <taxon>Bacillati</taxon>
        <taxon>Actinomycetota</taxon>
        <taxon>Coriobacteriia</taxon>
        <taxon>Eggerthellales</taxon>
        <taxon>Eggerthellaceae</taxon>
        <taxon>Adlercreutzia</taxon>
    </lineage>
</organism>
<reference evidence="3 4" key="1">
    <citation type="submission" date="2019-04" db="EMBL/GenBank/DDBJ databases">
        <title>Microbes associate with the intestines of laboratory mice.</title>
        <authorList>
            <person name="Navarre W."/>
            <person name="Wong E."/>
            <person name="Huang K.C."/>
            <person name="Tropini C."/>
            <person name="Ng K."/>
            <person name="Yu B."/>
        </authorList>
    </citation>
    <scope>NUCLEOTIDE SEQUENCE [LARGE SCALE GENOMIC DNA]</scope>
    <source>
        <strain evidence="3 4">NM80_B27</strain>
    </source>
</reference>
<feature type="region of interest" description="Disordered" evidence="1">
    <location>
        <begin position="52"/>
        <end position="167"/>
    </location>
</feature>
<evidence type="ECO:0000256" key="2">
    <source>
        <dbReference type="SAM" id="Phobius"/>
    </source>
</evidence>
<feature type="transmembrane region" description="Helical" evidence="2">
    <location>
        <begin position="514"/>
        <end position="535"/>
    </location>
</feature>
<dbReference type="Gene3D" id="1.50.10.20">
    <property type="match status" value="1"/>
</dbReference>
<dbReference type="RefSeq" id="WP_136433791.1">
    <property type="nucleotide sequence ID" value="NZ_SSTJ01000004.1"/>
</dbReference>
<feature type="compositionally biased region" description="Low complexity" evidence="1">
    <location>
        <begin position="478"/>
        <end position="501"/>
    </location>
</feature>
<evidence type="ECO:0000256" key="1">
    <source>
        <dbReference type="SAM" id="MobiDB-lite"/>
    </source>
</evidence>
<feature type="region of interest" description="Disordered" evidence="1">
    <location>
        <begin position="478"/>
        <end position="510"/>
    </location>
</feature>
<feature type="compositionally biased region" description="Low complexity" evidence="1">
    <location>
        <begin position="61"/>
        <end position="139"/>
    </location>
</feature>
<name>A0A4S4G4W2_9ACTN</name>
<evidence type="ECO:0000313" key="3">
    <source>
        <dbReference type="EMBL" id="THG37662.1"/>
    </source>
</evidence>
<keyword evidence="2" id="KW-0472">Membrane</keyword>
<gene>
    <name evidence="3" type="ORF">E5986_04645</name>
</gene>
<proteinExistence type="predicted"/>
<keyword evidence="2" id="KW-0812">Transmembrane</keyword>
<dbReference type="EMBL" id="SSTJ01000004">
    <property type="protein sequence ID" value="THG37662.1"/>
    <property type="molecule type" value="Genomic_DNA"/>
</dbReference>
<evidence type="ECO:0000313" key="4">
    <source>
        <dbReference type="Proteomes" id="UP000308978"/>
    </source>
</evidence>
<dbReference type="AlphaFoldDB" id="A0A4S4G4W2"/>
<keyword evidence="2" id="KW-1133">Transmembrane helix</keyword>